<dbReference type="AlphaFoldDB" id="A0AAW6M498"/>
<sequence length="66" mass="7878">YIPAYHTEGKKNPRHPCHPCLKDYLHAEGEPCSSATLVNYHFPYHFRQTLHRLLYRELLFLSQLLI</sequence>
<feature type="non-terminal residue" evidence="1">
    <location>
        <position position="1"/>
    </location>
</feature>
<protein>
    <submittedName>
        <fullName evidence="1">Uncharacterized protein</fullName>
    </submittedName>
</protein>
<reference evidence="1" key="1">
    <citation type="submission" date="2023-03" db="EMBL/GenBank/DDBJ databases">
        <title>DFI Biobank Strains.</title>
        <authorList>
            <person name="Mostad J."/>
            <person name="Paddock L."/>
            <person name="Medina S."/>
            <person name="Waligurski E."/>
            <person name="Barat B."/>
            <person name="Smith R."/>
            <person name="Burgo V."/>
            <person name="Metcalfe C."/>
            <person name="Woodson C."/>
            <person name="Sundararajan A."/>
            <person name="Ramaswamy R."/>
            <person name="Lin H."/>
            <person name="Pamer E.G."/>
        </authorList>
    </citation>
    <scope>NUCLEOTIDE SEQUENCE</scope>
    <source>
        <strain evidence="1">DFI.9.5</strain>
    </source>
</reference>
<dbReference type="EMBL" id="JARFID010000016">
    <property type="protein sequence ID" value="MDE8695558.1"/>
    <property type="molecule type" value="Genomic_DNA"/>
</dbReference>
<evidence type="ECO:0000313" key="2">
    <source>
        <dbReference type="Proteomes" id="UP001221924"/>
    </source>
</evidence>
<gene>
    <name evidence="1" type="ORF">PZH42_15720</name>
</gene>
<accession>A0AAW6M498</accession>
<name>A0AAW6M498_9BACE</name>
<organism evidence="1 2">
    <name type="scientific">Bacteroides cellulosilyticus</name>
    <dbReference type="NCBI Taxonomy" id="246787"/>
    <lineage>
        <taxon>Bacteria</taxon>
        <taxon>Pseudomonadati</taxon>
        <taxon>Bacteroidota</taxon>
        <taxon>Bacteroidia</taxon>
        <taxon>Bacteroidales</taxon>
        <taxon>Bacteroidaceae</taxon>
        <taxon>Bacteroides</taxon>
    </lineage>
</organism>
<comment type="caution">
    <text evidence="1">The sequence shown here is derived from an EMBL/GenBank/DDBJ whole genome shotgun (WGS) entry which is preliminary data.</text>
</comment>
<evidence type="ECO:0000313" key="1">
    <source>
        <dbReference type="EMBL" id="MDE8695558.1"/>
    </source>
</evidence>
<proteinExistence type="predicted"/>
<dbReference type="RefSeq" id="WP_275202717.1">
    <property type="nucleotide sequence ID" value="NZ_JARFID010000016.1"/>
</dbReference>
<dbReference type="Proteomes" id="UP001221924">
    <property type="component" value="Unassembled WGS sequence"/>
</dbReference>